<accession>A0AAV2LBT2</accession>
<protein>
    <submittedName>
        <fullName evidence="1">Uncharacterized protein</fullName>
    </submittedName>
</protein>
<proteinExistence type="predicted"/>
<organism evidence="1 2">
    <name type="scientific">Knipowitschia caucasica</name>
    <name type="common">Caucasian dwarf goby</name>
    <name type="synonym">Pomatoschistus caucasicus</name>
    <dbReference type="NCBI Taxonomy" id="637954"/>
    <lineage>
        <taxon>Eukaryota</taxon>
        <taxon>Metazoa</taxon>
        <taxon>Chordata</taxon>
        <taxon>Craniata</taxon>
        <taxon>Vertebrata</taxon>
        <taxon>Euteleostomi</taxon>
        <taxon>Actinopterygii</taxon>
        <taxon>Neopterygii</taxon>
        <taxon>Teleostei</taxon>
        <taxon>Neoteleostei</taxon>
        <taxon>Acanthomorphata</taxon>
        <taxon>Gobiaria</taxon>
        <taxon>Gobiiformes</taxon>
        <taxon>Gobioidei</taxon>
        <taxon>Gobiidae</taxon>
        <taxon>Gobiinae</taxon>
        <taxon>Knipowitschia</taxon>
    </lineage>
</organism>
<dbReference type="Proteomes" id="UP001497482">
    <property type="component" value="Chromosome 23"/>
</dbReference>
<sequence length="376" mass="43441">MTEAPQPPTDPKPEDVHHFDYRHVGDSKKARVKARDEQLRGNPEWLYEHDERDGVISSLIFCTLHREEWIDAICEYYPGAVRGKTKKGDTKINLGKKRGSIIVFESGKFLILGSCDLEYFKEGFEDMKKDAMSRVNNTETADDDCDMAEAPQTSTNSKPEVVHEFDFTNVRNGKKPRTKARGEQLRVNPDRLYKQDARHGVIGSLIFYTEHREEWIASIRGYYRGTVREKTQKGDTNIKLGKGRGSIIAYKNGTFFMSGRLGMALFIQKFGAMKRDVMIRVKQNLNRQAPQSSTEPKPITAFKLLSEMEEEVLQFDFKEVQKKPEARLKARDDQLRANTDRLYENIRRRGEISSVIFYTKHTKEWEEPQSLTEALC</sequence>
<dbReference type="AlphaFoldDB" id="A0AAV2LBT2"/>
<keyword evidence="2" id="KW-1185">Reference proteome</keyword>
<dbReference type="EMBL" id="OZ035845">
    <property type="protein sequence ID" value="CAL1599822.1"/>
    <property type="molecule type" value="Genomic_DNA"/>
</dbReference>
<name>A0AAV2LBT2_KNICA</name>
<gene>
    <name evidence="1" type="ORF">KC01_LOCUS28021</name>
</gene>
<evidence type="ECO:0000313" key="1">
    <source>
        <dbReference type="EMBL" id="CAL1599822.1"/>
    </source>
</evidence>
<evidence type="ECO:0000313" key="2">
    <source>
        <dbReference type="Proteomes" id="UP001497482"/>
    </source>
</evidence>
<reference evidence="1 2" key="1">
    <citation type="submission" date="2024-04" db="EMBL/GenBank/DDBJ databases">
        <authorList>
            <person name="Waldvogel A.-M."/>
            <person name="Schoenle A."/>
        </authorList>
    </citation>
    <scope>NUCLEOTIDE SEQUENCE [LARGE SCALE GENOMIC DNA]</scope>
</reference>